<keyword evidence="2" id="KW-1185">Reference proteome</keyword>
<reference evidence="2" key="1">
    <citation type="journal article" date="2022" name="Nat. Commun.">
        <title>Chromosome evolution and the genetic basis of agronomically important traits in greater yam.</title>
        <authorList>
            <person name="Bredeson J.V."/>
            <person name="Lyons J.B."/>
            <person name="Oniyinde I.O."/>
            <person name="Okereke N.R."/>
            <person name="Kolade O."/>
            <person name="Nnabue I."/>
            <person name="Nwadili C.O."/>
            <person name="Hribova E."/>
            <person name="Parker M."/>
            <person name="Nwogha J."/>
            <person name="Shu S."/>
            <person name="Carlson J."/>
            <person name="Kariba R."/>
            <person name="Muthemba S."/>
            <person name="Knop K."/>
            <person name="Barton G.J."/>
            <person name="Sherwood A.V."/>
            <person name="Lopez-Montes A."/>
            <person name="Asiedu R."/>
            <person name="Jamnadass R."/>
            <person name="Muchugi A."/>
            <person name="Goodstein D."/>
            <person name="Egesi C.N."/>
            <person name="Featherston J."/>
            <person name="Asfaw A."/>
            <person name="Simpson G.G."/>
            <person name="Dolezel J."/>
            <person name="Hendre P.S."/>
            <person name="Van Deynze A."/>
            <person name="Kumar P.L."/>
            <person name="Obidiegwu J.E."/>
            <person name="Bhattacharjee R."/>
            <person name="Rokhsar D.S."/>
        </authorList>
    </citation>
    <scope>NUCLEOTIDE SEQUENCE [LARGE SCALE GENOMIC DNA]</scope>
    <source>
        <strain evidence="2">cv. TDa95/00328</strain>
    </source>
</reference>
<organism evidence="1 2">
    <name type="scientific">Dioscorea alata</name>
    <name type="common">Purple yam</name>
    <dbReference type="NCBI Taxonomy" id="55571"/>
    <lineage>
        <taxon>Eukaryota</taxon>
        <taxon>Viridiplantae</taxon>
        <taxon>Streptophyta</taxon>
        <taxon>Embryophyta</taxon>
        <taxon>Tracheophyta</taxon>
        <taxon>Spermatophyta</taxon>
        <taxon>Magnoliopsida</taxon>
        <taxon>Liliopsida</taxon>
        <taxon>Dioscoreales</taxon>
        <taxon>Dioscoreaceae</taxon>
        <taxon>Dioscorea</taxon>
    </lineage>
</organism>
<evidence type="ECO:0000313" key="1">
    <source>
        <dbReference type="EMBL" id="KAH7666232.1"/>
    </source>
</evidence>
<name>A0ACB7UZK1_DIOAL</name>
<evidence type="ECO:0000313" key="2">
    <source>
        <dbReference type="Proteomes" id="UP000827976"/>
    </source>
</evidence>
<dbReference type="Proteomes" id="UP000827976">
    <property type="component" value="Chromosome 13"/>
</dbReference>
<gene>
    <name evidence="1" type="ORF">IHE45_13G087900</name>
</gene>
<keyword evidence="1" id="KW-0378">Hydrolase</keyword>
<protein>
    <submittedName>
        <fullName evidence="1">P-loop containing nucleoside triphosphate hydrolase protein</fullName>
    </submittedName>
</protein>
<accession>A0ACB7UZK1</accession>
<proteinExistence type="predicted"/>
<sequence length="779" mass="89483">MTLVGNTIKLNLEEVRGHLEDDDVSMVGIWGMGGVGKTTLLNEINNSFLGGDIDMGFKYVISLVVSKEPQFEKLQNEISKRLGLPFDSGKSDIFEFLKNKDFLLLLDDIWRRVDLPKDLDIPLPFCQSQNSENRGQRNKHKVIFTTRDDDVCAHMNPHKKIRVGCMDEEEAWHLFKQFANEEIINSNAIIKQLARKVMKKCSGLPLALKVIGRATSNMKTPEEWRYMLRSLIKMDVRTVAGIEESLFHNLKVSYDNLASDTLRQCFLCCAQWPIYLRIRVSDLIEHWIGCGLISDFENIGEAFDEGYSFIAKLKEASLLELYTGSDEVYVKLHDVIRDMALWIVSDCGKIKNKWIVCGTGNDLRQFSKWEAGNWEETELISLKDILFDNSVKNFLSDHNIDEKGQLSVEATSPRYRNLQSFFMNCYVLCYPMPKLVINFFPHMPSLTHLNLYGPHFAVLSKEIRVLVNLRYLNISNTEIRSLPSELKELSKLKCFLFRGEYFRRQFLRKVDGLATISMLPKLQVLDLFDNTCLEASDLRLLMDRNMIKAISLVVDSVEILGLLKHLPTWKIRLHSMQNMHTLQLCDLSDKHGEGLMELHIDDCGFKKLLINGNVANLKHFDLFGLKKLKKISWPAEIVPGNCFPMTSISISCCDSLRSLSWVLHLPCLRRLKVETCSAMRKLINPADQMQQASSGLPTFPSLQVLKIFNMQNLVSLSTDPLNFPVLSELELINCPKLKKLPFKPSIVNNKFQSVYVDEECWKCLKWKDTTIRSHLAKFF</sequence>
<dbReference type="EMBL" id="CM037023">
    <property type="protein sequence ID" value="KAH7666232.1"/>
    <property type="molecule type" value="Genomic_DNA"/>
</dbReference>
<comment type="caution">
    <text evidence="1">The sequence shown here is derived from an EMBL/GenBank/DDBJ whole genome shotgun (WGS) entry which is preliminary data.</text>
</comment>